<keyword evidence="2" id="KW-1185">Reference proteome</keyword>
<evidence type="ECO:0000313" key="2">
    <source>
        <dbReference type="Proteomes" id="UP000029981"/>
    </source>
</evidence>
<reference evidence="1 2" key="1">
    <citation type="journal article" date="2009" name="Nat. Genet.">
        <title>The genome of the cucumber, Cucumis sativus L.</title>
        <authorList>
            <person name="Huang S."/>
            <person name="Li R."/>
            <person name="Zhang Z."/>
            <person name="Li L."/>
            <person name="Gu X."/>
            <person name="Fan W."/>
            <person name="Lucas W.J."/>
            <person name="Wang X."/>
            <person name="Xie B."/>
            <person name="Ni P."/>
            <person name="Ren Y."/>
            <person name="Zhu H."/>
            <person name="Li J."/>
            <person name="Lin K."/>
            <person name="Jin W."/>
            <person name="Fei Z."/>
            <person name="Li G."/>
            <person name="Staub J."/>
            <person name="Kilian A."/>
            <person name="van der Vossen E.A."/>
            <person name="Wu Y."/>
            <person name="Guo J."/>
            <person name="He J."/>
            <person name="Jia Z."/>
            <person name="Ren Y."/>
            <person name="Tian G."/>
            <person name="Lu Y."/>
            <person name="Ruan J."/>
            <person name="Qian W."/>
            <person name="Wang M."/>
            <person name="Huang Q."/>
            <person name="Li B."/>
            <person name="Xuan Z."/>
            <person name="Cao J."/>
            <person name="Asan"/>
            <person name="Wu Z."/>
            <person name="Zhang J."/>
            <person name="Cai Q."/>
            <person name="Bai Y."/>
            <person name="Zhao B."/>
            <person name="Han Y."/>
            <person name="Li Y."/>
            <person name="Li X."/>
            <person name="Wang S."/>
            <person name="Shi Q."/>
            <person name="Liu S."/>
            <person name="Cho W.K."/>
            <person name="Kim J.Y."/>
            <person name="Xu Y."/>
            <person name="Heller-Uszynska K."/>
            <person name="Miao H."/>
            <person name="Cheng Z."/>
            <person name="Zhang S."/>
            <person name="Wu J."/>
            <person name="Yang Y."/>
            <person name="Kang H."/>
            <person name="Li M."/>
            <person name="Liang H."/>
            <person name="Ren X."/>
            <person name="Shi Z."/>
            <person name="Wen M."/>
            <person name="Jian M."/>
            <person name="Yang H."/>
            <person name="Zhang G."/>
            <person name="Yang Z."/>
            <person name="Chen R."/>
            <person name="Liu S."/>
            <person name="Li J."/>
            <person name="Ma L."/>
            <person name="Liu H."/>
            <person name="Zhou Y."/>
            <person name="Zhao J."/>
            <person name="Fang X."/>
            <person name="Li G."/>
            <person name="Fang L."/>
            <person name="Li Y."/>
            <person name="Liu D."/>
            <person name="Zheng H."/>
            <person name="Zhang Y."/>
            <person name="Qin N."/>
            <person name="Li Z."/>
            <person name="Yang G."/>
            <person name="Yang S."/>
            <person name="Bolund L."/>
            <person name="Kristiansen K."/>
            <person name="Zheng H."/>
            <person name="Li S."/>
            <person name="Zhang X."/>
            <person name="Yang H."/>
            <person name="Wang J."/>
            <person name="Sun R."/>
            <person name="Zhang B."/>
            <person name="Jiang S."/>
            <person name="Wang J."/>
            <person name="Du Y."/>
            <person name="Li S."/>
        </authorList>
    </citation>
    <scope>NUCLEOTIDE SEQUENCE [LARGE SCALE GENOMIC DNA]</scope>
    <source>
        <strain evidence="2">cv. 9930</strain>
    </source>
</reference>
<dbReference type="Proteomes" id="UP000029981">
    <property type="component" value="Chromosome 1"/>
</dbReference>
<proteinExistence type="predicted"/>
<dbReference type="EMBL" id="CM002922">
    <property type="protein sequence ID" value="KGN64736.1"/>
    <property type="molecule type" value="Genomic_DNA"/>
</dbReference>
<reference evidence="1 2" key="3">
    <citation type="journal article" date="2010" name="BMC Genomics">
        <title>Transcriptome sequencing and comparative analysis of cucumber flowers with different sex types.</title>
        <authorList>
            <person name="Guo S."/>
            <person name="Zheng Y."/>
            <person name="Joung J.G."/>
            <person name="Liu S."/>
            <person name="Zhang Z."/>
            <person name="Crasta O.R."/>
            <person name="Sobral B.W."/>
            <person name="Xu Y."/>
            <person name="Huang S."/>
            <person name="Fei Z."/>
        </authorList>
    </citation>
    <scope>NUCLEOTIDE SEQUENCE [LARGE SCALE GENOMIC DNA]</scope>
    <source>
        <strain evidence="2">cv. 9930</strain>
    </source>
</reference>
<dbReference type="Gramene" id="KGN64736">
    <property type="protein sequence ID" value="KGN64736"/>
    <property type="gene ID" value="Csa_1G084840"/>
</dbReference>
<evidence type="ECO:0000313" key="1">
    <source>
        <dbReference type="EMBL" id="KGN64736.1"/>
    </source>
</evidence>
<name>A0A0A0LXK5_CUCSA</name>
<dbReference type="AlphaFoldDB" id="A0A0A0LXK5"/>
<organism evidence="1 2">
    <name type="scientific">Cucumis sativus</name>
    <name type="common">Cucumber</name>
    <dbReference type="NCBI Taxonomy" id="3659"/>
    <lineage>
        <taxon>Eukaryota</taxon>
        <taxon>Viridiplantae</taxon>
        <taxon>Streptophyta</taxon>
        <taxon>Embryophyta</taxon>
        <taxon>Tracheophyta</taxon>
        <taxon>Spermatophyta</taxon>
        <taxon>Magnoliopsida</taxon>
        <taxon>eudicotyledons</taxon>
        <taxon>Gunneridae</taxon>
        <taxon>Pentapetalae</taxon>
        <taxon>rosids</taxon>
        <taxon>fabids</taxon>
        <taxon>Cucurbitales</taxon>
        <taxon>Cucurbitaceae</taxon>
        <taxon>Benincaseae</taxon>
        <taxon>Cucumis</taxon>
    </lineage>
</organism>
<protein>
    <submittedName>
        <fullName evidence="1">Uncharacterized protein</fullName>
    </submittedName>
</protein>
<accession>A0A0A0LXK5</accession>
<reference evidence="1 2" key="2">
    <citation type="journal article" date="2009" name="PLoS ONE">
        <title>An integrated genetic and cytogenetic map of the cucumber genome.</title>
        <authorList>
            <person name="Ren Y."/>
            <person name="Zhang Z."/>
            <person name="Liu J."/>
            <person name="Staub J.E."/>
            <person name="Han Y."/>
            <person name="Cheng Z."/>
            <person name="Li X."/>
            <person name="Lu J."/>
            <person name="Miao H."/>
            <person name="Kang H."/>
            <person name="Xie B."/>
            <person name="Gu X."/>
            <person name="Wang X."/>
            <person name="Du Y."/>
            <person name="Jin W."/>
            <person name="Huang S."/>
        </authorList>
    </citation>
    <scope>NUCLEOTIDE SEQUENCE [LARGE SCALE GENOMIC DNA]</scope>
    <source>
        <strain evidence="2">cv. 9930</strain>
    </source>
</reference>
<gene>
    <name evidence="1" type="ORF">Csa_1G084840</name>
</gene>
<reference evidence="1 2" key="4">
    <citation type="journal article" date="2011" name="BMC Genomics">
        <title>RNA-Seq improves annotation of protein-coding genes in the cucumber genome.</title>
        <authorList>
            <person name="Li Z."/>
            <person name="Zhang Z."/>
            <person name="Yan P."/>
            <person name="Huang S."/>
            <person name="Fei Z."/>
            <person name="Lin K."/>
        </authorList>
    </citation>
    <scope>NUCLEOTIDE SEQUENCE [LARGE SCALE GENOMIC DNA]</scope>
    <source>
        <strain evidence="2">cv. 9930</strain>
    </source>
</reference>
<sequence>MKLVPLHPRALIGCKGIGSLLGRPIRDCEESALHILWGCKFARRVWRLSHSALGLSCGKFKTIQESMAIVSSSLDLAPKKELRVSTLGSSLRMA</sequence>